<name>A0A0T5NVE2_9RHOB</name>
<feature type="compositionally biased region" description="Basic residues" evidence="2">
    <location>
        <begin position="40"/>
        <end position="50"/>
    </location>
</feature>
<evidence type="ECO:0000313" key="4">
    <source>
        <dbReference type="EMBL" id="KRS12694.1"/>
    </source>
</evidence>
<dbReference type="Pfam" id="PF18932">
    <property type="entry name" value="DUF5681"/>
    <property type="match status" value="1"/>
</dbReference>
<gene>
    <name evidence="4" type="ORF">XM53_08865</name>
</gene>
<sequence>MTDKKIKLPVQKTDADYQVGYAKPPANTRFKPGQSGNPKGRPKGAKNKRPRLNEERLKGIILDEAYRNITVRDGDRNVTIPMAQAVVRSLAVNAAKGLHRSQRLFAEMLSATERQNKELADEWFSTALDYKIEWDRELDRRRRLGITDLPEPVPHPDQIKIDMNTAEARIKGPATKEEKAQLELWLERKEMFEAERDELLKDIEAEDDADIRVRMEEDLQQVDRVLEIIDKLVERIGY</sequence>
<reference evidence="4 5" key="1">
    <citation type="submission" date="2015-04" db="EMBL/GenBank/DDBJ databases">
        <title>The draft genome sequence of Roseovarius sp.R12b.</title>
        <authorList>
            <person name="Li G."/>
            <person name="Lai Q."/>
            <person name="Shao Z."/>
            <person name="Yan P."/>
        </authorList>
    </citation>
    <scope>NUCLEOTIDE SEQUENCE [LARGE SCALE GENOMIC DNA]</scope>
    <source>
        <strain evidence="4 5">R12B</strain>
    </source>
</reference>
<dbReference type="Proteomes" id="UP000051295">
    <property type="component" value="Unassembled WGS sequence"/>
</dbReference>
<feature type="domain" description="DUF5681" evidence="3">
    <location>
        <begin position="27"/>
        <end position="113"/>
    </location>
</feature>
<organism evidence="4 5">
    <name type="scientific">Roseovarius atlanticus</name>
    <dbReference type="NCBI Taxonomy" id="1641875"/>
    <lineage>
        <taxon>Bacteria</taxon>
        <taxon>Pseudomonadati</taxon>
        <taxon>Pseudomonadota</taxon>
        <taxon>Alphaproteobacteria</taxon>
        <taxon>Rhodobacterales</taxon>
        <taxon>Roseobacteraceae</taxon>
        <taxon>Roseovarius</taxon>
    </lineage>
</organism>
<dbReference type="OrthoDB" id="2086138at2"/>
<evidence type="ECO:0000259" key="3">
    <source>
        <dbReference type="Pfam" id="PF18932"/>
    </source>
</evidence>
<dbReference type="EMBL" id="LAXJ01000008">
    <property type="protein sequence ID" value="KRS12694.1"/>
    <property type="molecule type" value="Genomic_DNA"/>
</dbReference>
<dbReference type="AlphaFoldDB" id="A0A0T5NVE2"/>
<dbReference type="InterPro" id="IPR043736">
    <property type="entry name" value="DUF5681"/>
</dbReference>
<dbReference type="PATRIC" id="fig|1641875.4.peg.4179"/>
<dbReference type="RefSeq" id="WP_057792438.1">
    <property type="nucleotide sequence ID" value="NZ_LAXJ01000008.1"/>
</dbReference>
<feature type="coiled-coil region" evidence="1">
    <location>
        <begin position="182"/>
        <end position="209"/>
    </location>
</feature>
<keyword evidence="1" id="KW-0175">Coiled coil</keyword>
<protein>
    <recommendedName>
        <fullName evidence="3">DUF5681 domain-containing protein</fullName>
    </recommendedName>
</protein>
<proteinExistence type="predicted"/>
<dbReference type="STRING" id="1641875.XM53_08865"/>
<evidence type="ECO:0000313" key="5">
    <source>
        <dbReference type="Proteomes" id="UP000051295"/>
    </source>
</evidence>
<comment type="caution">
    <text evidence="4">The sequence shown here is derived from an EMBL/GenBank/DDBJ whole genome shotgun (WGS) entry which is preliminary data.</text>
</comment>
<accession>A0A0T5NVE2</accession>
<evidence type="ECO:0000256" key="2">
    <source>
        <dbReference type="SAM" id="MobiDB-lite"/>
    </source>
</evidence>
<feature type="region of interest" description="Disordered" evidence="2">
    <location>
        <begin position="16"/>
        <end position="52"/>
    </location>
</feature>
<evidence type="ECO:0000256" key="1">
    <source>
        <dbReference type="SAM" id="Coils"/>
    </source>
</evidence>
<keyword evidence="5" id="KW-1185">Reference proteome</keyword>